<dbReference type="InterPro" id="IPR006674">
    <property type="entry name" value="HD_domain"/>
</dbReference>
<dbReference type="Proteomes" id="UP000184222">
    <property type="component" value="Chromosome"/>
</dbReference>
<dbReference type="SUPFAM" id="SSF81301">
    <property type="entry name" value="Nucleotidyltransferase"/>
    <property type="match status" value="1"/>
</dbReference>
<dbReference type="KEGG" id="frx:F7310_06685"/>
<keyword evidence="9" id="KW-0808">Transferase</keyword>
<dbReference type="Gene3D" id="3.30.70.260">
    <property type="match status" value="1"/>
</dbReference>
<dbReference type="InterPro" id="IPR007685">
    <property type="entry name" value="RelA_SpoT"/>
</dbReference>
<sequence>MFCYYELNKLISRYLPVEERLKIAQAFIFGADAHETQVRSSGEPYFTHPVAVACILADLKMDVDTVIAALLHDVVEDTEYTAEDITERFGEKVSQLVEGVTKLTQIRHKNKVEQQAENFRKLLLSVTKDVRVIFIKLADRLHNMRTLAPLKPEKKRRVSKETLDVFAPLAHRLGINTLKEQLETLAFEGMHPYRYHILEEKVRKVEKNKEKVFYQVKEALIEKLGDLVTPDDIKSRKKTLFSIYNKMRKKGISFDEIMDMYAYKVIVPNRIDCYVALGKVHELYKPIPQRFKDYIATPKANGYRSIHTVVSGPYNIPLEIQIKTEQMDRQAEYGIAAHWSYKIGEKTDKALQRWLKKISDINVYTASSVEFLENVKADVFNNDVFVFTPQGEIIELPINSTCVDFAYFIHTDIGNKCVSAKVNRKVVPLNYRLKQGDHVEVITSAVADPNPSWLNFVETGRAKSAIKEFLKQQYKNTDYIKGKEIIEDRLKSLDVDLKEVPNEIIDGALFNYEGIDTINRFYLDTGLGLIDPNNFIEFVAKYFDDMRNSYNKSSVSKIQIRYGDDPRIADCCLPIPNDEITGIVNDDGNVEVHRKSCNELYAKLTRQDAKQIEADWFVNNDDDPSFKTRIIITLKNIPGSIAKITATLAREGVDIRTFDMISVDNKHAKLASIVIVRNRRELYLLTRLIRKIDTCENVERILNINKD</sequence>
<evidence type="ECO:0000256" key="1">
    <source>
        <dbReference type="ARBA" id="ARBA00022801"/>
    </source>
</evidence>
<dbReference type="AlphaFoldDB" id="A0A1L4BT84"/>
<dbReference type="InterPro" id="IPR043519">
    <property type="entry name" value="NT_sf"/>
</dbReference>
<protein>
    <recommendedName>
        <fullName evidence="3">guanosine-3',5'-bis(diphosphate) 3'-diphosphatase</fullName>
        <ecNumber evidence="3">3.1.7.2</ecNumber>
    </recommendedName>
</protein>
<feature type="domain" description="TGS" evidence="8">
    <location>
        <begin position="382"/>
        <end position="443"/>
    </location>
</feature>
<gene>
    <name evidence="9" type="ORF">F7310_06685</name>
</gene>
<dbReference type="CDD" id="cd01668">
    <property type="entry name" value="TGS_RSH"/>
    <property type="match status" value="1"/>
</dbReference>
<dbReference type="InterPro" id="IPR045865">
    <property type="entry name" value="ACT-like_dom_sf"/>
</dbReference>
<feature type="domain" description="ACT" evidence="6">
    <location>
        <begin position="629"/>
        <end position="703"/>
    </location>
</feature>
<dbReference type="SUPFAM" id="SSF109604">
    <property type="entry name" value="HD-domain/PDEase-like"/>
    <property type="match status" value="1"/>
</dbReference>
<dbReference type="FunFam" id="3.10.20.30:FF:000002">
    <property type="entry name" value="GTP pyrophosphokinase (RelA/SpoT)"/>
    <property type="match status" value="1"/>
</dbReference>
<dbReference type="SMART" id="SM00954">
    <property type="entry name" value="RelA_SpoT"/>
    <property type="match status" value="1"/>
</dbReference>
<dbReference type="GO" id="GO:0015970">
    <property type="term" value="P:guanosine tetraphosphate biosynthetic process"/>
    <property type="evidence" value="ECO:0007669"/>
    <property type="project" value="UniProtKB-UniPathway"/>
</dbReference>
<dbReference type="Pfam" id="PF02824">
    <property type="entry name" value="TGS"/>
    <property type="match status" value="1"/>
</dbReference>
<comment type="catalytic activity">
    <reaction evidence="4">
        <text>guanosine 3',5'-bis(diphosphate) + H2O = GDP + diphosphate + H(+)</text>
        <dbReference type="Rhea" id="RHEA:14253"/>
        <dbReference type="ChEBI" id="CHEBI:15377"/>
        <dbReference type="ChEBI" id="CHEBI:15378"/>
        <dbReference type="ChEBI" id="CHEBI:33019"/>
        <dbReference type="ChEBI" id="CHEBI:58189"/>
        <dbReference type="ChEBI" id="CHEBI:77828"/>
        <dbReference type="EC" id="3.1.7.2"/>
    </reaction>
</comment>
<dbReference type="PROSITE" id="PS51671">
    <property type="entry name" value="ACT"/>
    <property type="match status" value="1"/>
</dbReference>
<comment type="function">
    <text evidence="5">In eubacteria ppGpp (guanosine 3'-diphosphate 5'-diphosphate) is a mediator of the stringent response that coordinates a variety of cellular activities in response to changes in nutritional abundance.</text>
</comment>
<dbReference type="SUPFAM" id="SSF55021">
    <property type="entry name" value="ACT-like"/>
    <property type="match status" value="1"/>
</dbReference>
<evidence type="ECO:0000259" key="8">
    <source>
        <dbReference type="PROSITE" id="PS51880"/>
    </source>
</evidence>
<dbReference type="InterPro" id="IPR012676">
    <property type="entry name" value="TGS-like"/>
</dbReference>
<dbReference type="GO" id="GO:0005886">
    <property type="term" value="C:plasma membrane"/>
    <property type="evidence" value="ECO:0007669"/>
    <property type="project" value="TreeGrafter"/>
</dbReference>
<dbReference type="Gene3D" id="3.30.460.10">
    <property type="entry name" value="Beta Polymerase, domain 2"/>
    <property type="match status" value="1"/>
</dbReference>
<comment type="similarity">
    <text evidence="5">Belongs to the relA/spoT family.</text>
</comment>
<evidence type="ECO:0000259" key="6">
    <source>
        <dbReference type="PROSITE" id="PS51671"/>
    </source>
</evidence>
<dbReference type="InterPro" id="IPR004095">
    <property type="entry name" value="TGS"/>
</dbReference>
<dbReference type="SMART" id="SM00471">
    <property type="entry name" value="HDc"/>
    <property type="match status" value="1"/>
</dbReference>
<dbReference type="GO" id="GO:0008728">
    <property type="term" value="F:GTP diphosphokinase activity"/>
    <property type="evidence" value="ECO:0007669"/>
    <property type="project" value="TreeGrafter"/>
</dbReference>
<dbReference type="FunFam" id="1.10.3210.10:FF:000001">
    <property type="entry name" value="GTP pyrophosphokinase RelA"/>
    <property type="match status" value="1"/>
</dbReference>
<dbReference type="SUPFAM" id="SSF81271">
    <property type="entry name" value="TGS-like"/>
    <property type="match status" value="1"/>
</dbReference>
<reference evidence="9 10" key="1">
    <citation type="journal article" date="2016" name="Appl. Environ. Microbiol.">
        <title>Whole genome relationships among Francisella bacteria of diverse origin define new species and provide specific regions for detection.</title>
        <authorList>
            <person name="Challacombe J.F."/>
            <person name="Petersen J.M."/>
            <person name="Gallegos-Graves V."/>
            <person name="Hodge D."/>
            <person name="Pillai S."/>
            <person name="Kuske C.R."/>
        </authorList>
    </citation>
    <scope>NUCLEOTIDE SEQUENCE [LARGE SCALE GENOMIC DNA]</scope>
    <source>
        <strain evidence="10">TX07-7310</strain>
    </source>
</reference>
<name>A0A1L4BT84_9GAMM</name>
<dbReference type="GO" id="GO:0015949">
    <property type="term" value="P:nucleobase-containing small molecule interconversion"/>
    <property type="evidence" value="ECO:0007669"/>
    <property type="project" value="UniProtKB-ARBA"/>
</dbReference>
<dbReference type="Pfam" id="PF04607">
    <property type="entry name" value="RelA_SpoT"/>
    <property type="match status" value="1"/>
</dbReference>
<keyword evidence="10" id="KW-1185">Reference proteome</keyword>
<dbReference type="OrthoDB" id="9805041at2"/>
<keyword evidence="9" id="KW-0418">Kinase</keyword>
<dbReference type="Gene3D" id="1.10.3210.10">
    <property type="entry name" value="Hypothetical protein af1432"/>
    <property type="match status" value="1"/>
</dbReference>
<dbReference type="InterPro" id="IPR003607">
    <property type="entry name" value="HD/PDEase_dom"/>
</dbReference>
<evidence type="ECO:0000256" key="3">
    <source>
        <dbReference type="ARBA" id="ARBA00024387"/>
    </source>
</evidence>
<dbReference type="CDD" id="cd05399">
    <property type="entry name" value="NT_Rel-Spo_like"/>
    <property type="match status" value="1"/>
</dbReference>
<evidence type="ECO:0000256" key="2">
    <source>
        <dbReference type="ARBA" id="ARBA00024329"/>
    </source>
</evidence>
<dbReference type="GO" id="GO:0008893">
    <property type="term" value="F:guanosine-3',5'-bis(diphosphate) 3'-diphosphatase activity"/>
    <property type="evidence" value="ECO:0007669"/>
    <property type="project" value="UniProtKB-EC"/>
</dbReference>
<dbReference type="EC" id="3.1.7.2" evidence="3"/>
<evidence type="ECO:0000313" key="9">
    <source>
        <dbReference type="EMBL" id="API87061.1"/>
    </source>
</evidence>
<evidence type="ECO:0000259" key="7">
    <source>
        <dbReference type="PROSITE" id="PS51831"/>
    </source>
</evidence>
<dbReference type="GO" id="GO:0016301">
    <property type="term" value="F:kinase activity"/>
    <property type="evidence" value="ECO:0007669"/>
    <property type="project" value="UniProtKB-KW"/>
</dbReference>
<dbReference type="GO" id="GO:0042594">
    <property type="term" value="P:response to starvation"/>
    <property type="evidence" value="ECO:0007669"/>
    <property type="project" value="TreeGrafter"/>
</dbReference>
<dbReference type="InterPro" id="IPR002912">
    <property type="entry name" value="ACT_dom"/>
</dbReference>
<dbReference type="Pfam" id="PF01842">
    <property type="entry name" value="ACT"/>
    <property type="match status" value="1"/>
</dbReference>
<evidence type="ECO:0000256" key="5">
    <source>
        <dbReference type="RuleBase" id="RU003847"/>
    </source>
</evidence>
<comment type="pathway">
    <text evidence="2">Purine metabolism; ppGpp biosynthesis; ppGpp from GDP: step 1/1.</text>
</comment>
<dbReference type="PROSITE" id="PS51880">
    <property type="entry name" value="TGS"/>
    <property type="match status" value="1"/>
</dbReference>
<dbReference type="UniPathway" id="UPA00908">
    <property type="reaction ID" value="UER00886"/>
</dbReference>
<dbReference type="InterPro" id="IPR004811">
    <property type="entry name" value="RelA/Spo_fam"/>
</dbReference>
<dbReference type="InterPro" id="IPR033655">
    <property type="entry name" value="TGS_RelA/SpoT"/>
</dbReference>
<dbReference type="NCBIfam" id="TIGR00691">
    <property type="entry name" value="spoT_relA"/>
    <property type="match status" value="1"/>
</dbReference>
<dbReference type="PROSITE" id="PS51831">
    <property type="entry name" value="HD"/>
    <property type="match status" value="1"/>
</dbReference>
<dbReference type="Gene3D" id="3.10.20.30">
    <property type="match status" value="1"/>
</dbReference>
<dbReference type="PANTHER" id="PTHR21262">
    <property type="entry name" value="GUANOSINE-3',5'-BIS DIPHOSPHATE 3'-PYROPHOSPHOHYDROLASE"/>
    <property type="match status" value="1"/>
</dbReference>
<evidence type="ECO:0000256" key="4">
    <source>
        <dbReference type="ARBA" id="ARBA00047968"/>
    </source>
</evidence>
<dbReference type="STRING" id="573570.F7310_06685"/>
<evidence type="ECO:0000313" key="10">
    <source>
        <dbReference type="Proteomes" id="UP000184222"/>
    </source>
</evidence>
<dbReference type="InterPro" id="IPR012675">
    <property type="entry name" value="Beta-grasp_dom_sf"/>
</dbReference>
<dbReference type="FunFam" id="3.30.460.10:FF:000001">
    <property type="entry name" value="GTP pyrophosphokinase RelA"/>
    <property type="match status" value="1"/>
</dbReference>
<dbReference type="Pfam" id="PF13328">
    <property type="entry name" value="HD_4"/>
    <property type="match status" value="1"/>
</dbReference>
<dbReference type="RefSeq" id="WP_072712708.1">
    <property type="nucleotide sequence ID" value="NZ_CP016796.1"/>
</dbReference>
<keyword evidence="1" id="KW-0378">Hydrolase</keyword>
<accession>A0A1L4BT84</accession>
<proteinExistence type="inferred from homology"/>
<dbReference type="EMBL" id="CP016796">
    <property type="protein sequence ID" value="API87061.1"/>
    <property type="molecule type" value="Genomic_DNA"/>
</dbReference>
<organism evidence="9 10">
    <name type="scientific">Francisella uliginis</name>
    <dbReference type="NCBI Taxonomy" id="573570"/>
    <lineage>
        <taxon>Bacteria</taxon>
        <taxon>Pseudomonadati</taxon>
        <taxon>Pseudomonadota</taxon>
        <taxon>Gammaproteobacteria</taxon>
        <taxon>Thiotrichales</taxon>
        <taxon>Francisellaceae</taxon>
        <taxon>Francisella</taxon>
    </lineage>
</organism>
<dbReference type="CDD" id="cd00077">
    <property type="entry name" value="HDc"/>
    <property type="match status" value="1"/>
</dbReference>
<feature type="domain" description="HD" evidence="7">
    <location>
        <begin position="45"/>
        <end position="144"/>
    </location>
</feature>
<dbReference type="PANTHER" id="PTHR21262:SF36">
    <property type="entry name" value="BIFUNCTIONAL (P)PPGPP SYNTHASE_HYDROLASE SPOT"/>
    <property type="match status" value="1"/>
</dbReference>